<sequence length="62" mass="7066">MVLVLLLLGAQPWSRVGNDYLLFLPMIMLPEGFLNGAVLTMLTLLRPAWVRSFDDRDYIDGK</sequence>
<dbReference type="EMBL" id="JAAGSC010000037">
    <property type="protein sequence ID" value="NDY95107.1"/>
    <property type="molecule type" value="Genomic_DNA"/>
</dbReference>
<dbReference type="AlphaFoldDB" id="A0A845UUC7"/>
<evidence type="ECO:0000313" key="3">
    <source>
        <dbReference type="Proteomes" id="UP000484885"/>
    </source>
</evidence>
<dbReference type="Proteomes" id="UP000484885">
    <property type="component" value="Unassembled WGS sequence"/>
</dbReference>
<keyword evidence="1" id="KW-0472">Membrane</keyword>
<proteinExistence type="predicted"/>
<keyword evidence="1" id="KW-1133">Transmembrane helix</keyword>
<protein>
    <submittedName>
        <fullName evidence="2">Uncharacterized protein</fullName>
    </submittedName>
</protein>
<organism evidence="2 3">
    <name type="scientific">Wenzhouxiangella limi</name>
    <dbReference type="NCBI Taxonomy" id="2707351"/>
    <lineage>
        <taxon>Bacteria</taxon>
        <taxon>Pseudomonadati</taxon>
        <taxon>Pseudomonadota</taxon>
        <taxon>Gammaproteobacteria</taxon>
        <taxon>Chromatiales</taxon>
        <taxon>Wenzhouxiangellaceae</taxon>
        <taxon>Wenzhouxiangella</taxon>
    </lineage>
</organism>
<dbReference type="RefSeq" id="WP_164210510.1">
    <property type="nucleotide sequence ID" value="NZ_JAAGSC010000037.1"/>
</dbReference>
<comment type="caution">
    <text evidence="2">The sequence shown here is derived from an EMBL/GenBank/DDBJ whole genome shotgun (WGS) entry which is preliminary data.</text>
</comment>
<keyword evidence="1" id="KW-0812">Transmembrane</keyword>
<name>A0A845UUC7_9GAMM</name>
<evidence type="ECO:0000313" key="2">
    <source>
        <dbReference type="EMBL" id="NDY95107.1"/>
    </source>
</evidence>
<keyword evidence="3" id="KW-1185">Reference proteome</keyword>
<feature type="transmembrane region" description="Helical" evidence="1">
    <location>
        <begin position="22"/>
        <end position="45"/>
    </location>
</feature>
<accession>A0A845UUC7</accession>
<reference evidence="2 3" key="1">
    <citation type="submission" date="2020-02" db="EMBL/GenBank/DDBJ databases">
        <authorList>
            <person name="Zhang X.-Y."/>
        </authorList>
    </citation>
    <scope>NUCLEOTIDE SEQUENCE [LARGE SCALE GENOMIC DNA]</scope>
    <source>
        <strain evidence="2 3">C33</strain>
    </source>
</reference>
<evidence type="ECO:0000256" key="1">
    <source>
        <dbReference type="SAM" id="Phobius"/>
    </source>
</evidence>
<gene>
    <name evidence="2" type="ORF">G3I74_05135</name>
</gene>